<sequence length="78" mass="9041">MKILKKNGNEPFNTEKIGNILQKGYFKIVPNIFEGDKNGFFAGIFNRGVYVYEEHPHEYFLEKGETGKFERGVLNKDP</sequence>
<keyword evidence="2" id="KW-1185">Reference proteome</keyword>
<dbReference type="Proteomes" id="UP000789920">
    <property type="component" value="Unassembled WGS sequence"/>
</dbReference>
<comment type="caution">
    <text evidence="1">The sequence shown here is derived from an EMBL/GenBank/DDBJ whole genome shotgun (WGS) entry which is preliminary data.</text>
</comment>
<evidence type="ECO:0000313" key="2">
    <source>
        <dbReference type="Proteomes" id="UP000789920"/>
    </source>
</evidence>
<gene>
    <name evidence="1" type="ORF">RPERSI_LOCUS25495</name>
</gene>
<accession>A0ACA9S244</accession>
<organism evidence="1 2">
    <name type="scientific">Racocetra persica</name>
    <dbReference type="NCBI Taxonomy" id="160502"/>
    <lineage>
        <taxon>Eukaryota</taxon>
        <taxon>Fungi</taxon>
        <taxon>Fungi incertae sedis</taxon>
        <taxon>Mucoromycota</taxon>
        <taxon>Glomeromycotina</taxon>
        <taxon>Glomeromycetes</taxon>
        <taxon>Diversisporales</taxon>
        <taxon>Gigasporaceae</taxon>
        <taxon>Racocetra</taxon>
    </lineage>
</organism>
<feature type="non-terminal residue" evidence="1">
    <location>
        <position position="78"/>
    </location>
</feature>
<name>A0ACA9S244_9GLOM</name>
<proteinExistence type="predicted"/>
<evidence type="ECO:0000313" key="1">
    <source>
        <dbReference type="EMBL" id="CAG8821069.1"/>
    </source>
</evidence>
<dbReference type="EMBL" id="CAJVQC010084415">
    <property type="protein sequence ID" value="CAG8821069.1"/>
    <property type="molecule type" value="Genomic_DNA"/>
</dbReference>
<protein>
    <submittedName>
        <fullName evidence="1">6523_t:CDS:1</fullName>
    </submittedName>
</protein>
<reference evidence="1" key="1">
    <citation type="submission" date="2021-06" db="EMBL/GenBank/DDBJ databases">
        <authorList>
            <person name="Kallberg Y."/>
            <person name="Tangrot J."/>
            <person name="Rosling A."/>
        </authorList>
    </citation>
    <scope>NUCLEOTIDE SEQUENCE</scope>
    <source>
        <strain evidence="1">MA461A</strain>
    </source>
</reference>